<organism evidence="1 2">
    <name type="scientific">Actinacidiphila acidipaludis</name>
    <dbReference type="NCBI Taxonomy" id="2873382"/>
    <lineage>
        <taxon>Bacteria</taxon>
        <taxon>Bacillati</taxon>
        <taxon>Actinomycetota</taxon>
        <taxon>Actinomycetes</taxon>
        <taxon>Kitasatosporales</taxon>
        <taxon>Streptomycetaceae</taxon>
        <taxon>Actinacidiphila</taxon>
    </lineage>
</organism>
<name>A0ABS7QCB5_9ACTN</name>
<protein>
    <recommendedName>
        <fullName evidence="3">Lipoprotein</fullName>
    </recommendedName>
</protein>
<sequence>MGGYWGRPIKDAGDSPHDFWQAQSNVVRAGSDLLTGDLDGDRPLRLMGSMRTRQHMITTIAVAATLAASGCGSTVEHGDVSPASVEQKARALTRQTLDAIHPVIGSAATSVGRSTWQKCPTETPGQHRFLYTYRLNLDISATRSAAVMKAAKDHFTKAGYVLDPPDDTGRRAGATLPRSTWTVRLGVKDGTTTVIAAGSDCVFTTHDPPATGTSS</sequence>
<comment type="caution">
    <text evidence="1">The sequence shown here is derived from an EMBL/GenBank/DDBJ whole genome shotgun (WGS) entry which is preliminary data.</text>
</comment>
<gene>
    <name evidence="1" type="ORF">K7862_24595</name>
</gene>
<dbReference type="Proteomes" id="UP000778578">
    <property type="component" value="Unassembled WGS sequence"/>
</dbReference>
<evidence type="ECO:0000313" key="2">
    <source>
        <dbReference type="Proteomes" id="UP000778578"/>
    </source>
</evidence>
<proteinExistence type="predicted"/>
<dbReference type="EMBL" id="JAINZZ010000036">
    <property type="protein sequence ID" value="MBY8880791.1"/>
    <property type="molecule type" value="Genomic_DNA"/>
</dbReference>
<reference evidence="1 2" key="1">
    <citation type="submission" date="2021-08" db="EMBL/GenBank/DDBJ databases">
        <title>WGS of actinomycetes from Thailand.</title>
        <authorList>
            <person name="Thawai C."/>
        </authorList>
    </citation>
    <scope>NUCLEOTIDE SEQUENCE [LARGE SCALE GENOMIC DNA]</scope>
    <source>
        <strain evidence="1 2">PLK6-54</strain>
    </source>
</reference>
<accession>A0ABS7QCB5</accession>
<dbReference type="RefSeq" id="WP_222966161.1">
    <property type="nucleotide sequence ID" value="NZ_JAINZZ010000036.1"/>
</dbReference>
<evidence type="ECO:0000313" key="1">
    <source>
        <dbReference type="EMBL" id="MBY8880791.1"/>
    </source>
</evidence>
<evidence type="ECO:0008006" key="3">
    <source>
        <dbReference type="Google" id="ProtNLM"/>
    </source>
</evidence>
<keyword evidence="2" id="KW-1185">Reference proteome</keyword>